<keyword evidence="4" id="KW-0479">Metal-binding</keyword>
<evidence type="ECO:0000259" key="9">
    <source>
        <dbReference type="SMART" id="SM01263"/>
    </source>
</evidence>
<evidence type="ECO:0000313" key="11">
    <source>
        <dbReference type="Proteomes" id="UP000472263"/>
    </source>
</evidence>
<accession>A0A667XQK2</accession>
<dbReference type="RefSeq" id="XP_029915975.1">
    <property type="nucleotide sequence ID" value="XM_030060115.1"/>
</dbReference>
<name>A0A667XQK2_9TELE</name>
<feature type="region of interest" description="Disordered" evidence="8">
    <location>
        <begin position="111"/>
        <end position="130"/>
    </location>
</feature>
<dbReference type="RefSeq" id="XP_029915977.1">
    <property type="nucleotide sequence ID" value="XM_030060117.1"/>
</dbReference>
<dbReference type="SUPFAM" id="SSF55486">
    <property type="entry name" value="Metalloproteases ('zincins'), catalytic domain"/>
    <property type="match status" value="1"/>
</dbReference>
<dbReference type="GO" id="GO:0005730">
    <property type="term" value="C:nucleolus"/>
    <property type="evidence" value="ECO:0007669"/>
    <property type="project" value="InterPro"/>
</dbReference>
<evidence type="ECO:0000256" key="7">
    <source>
        <dbReference type="ARBA" id="ARBA00023049"/>
    </source>
</evidence>
<dbReference type="GeneTree" id="ENSGT00940000155211"/>
<dbReference type="InterPro" id="IPR038502">
    <property type="entry name" value="M1_LTA-4_hydro/amino_C_sf"/>
</dbReference>
<dbReference type="AlphaFoldDB" id="A0A667XQK2"/>
<dbReference type="InterPro" id="IPR015211">
    <property type="entry name" value="Peptidase_M1_C"/>
</dbReference>
<reference evidence="10" key="2">
    <citation type="submission" date="2025-08" db="UniProtKB">
        <authorList>
            <consortium name="Ensembl"/>
        </authorList>
    </citation>
    <scope>IDENTIFICATION</scope>
</reference>
<dbReference type="RefSeq" id="XP_029915976.1">
    <property type="nucleotide sequence ID" value="XM_030060116.1"/>
</dbReference>
<dbReference type="GO" id="GO:0070006">
    <property type="term" value="F:metalloaminopeptidase activity"/>
    <property type="evidence" value="ECO:0007669"/>
    <property type="project" value="InterPro"/>
</dbReference>
<dbReference type="SUPFAM" id="SSF48371">
    <property type="entry name" value="ARM repeat"/>
    <property type="match status" value="1"/>
</dbReference>
<feature type="region of interest" description="Disordered" evidence="8">
    <location>
        <begin position="417"/>
        <end position="437"/>
    </location>
</feature>
<comment type="cofactor">
    <cofactor evidence="1">
        <name>Zn(2+)</name>
        <dbReference type="ChEBI" id="CHEBI:29105"/>
    </cofactor>
</comment>
<dbReference type="Gene3D" id="2.60.40.1730">
    <property type="entry name" value="tricorn interacting facor f3 domain"/>
    <property type="match status" value="1"/>
</dbReference>
<dbReference type="SMART" id="SM01263">
    <property type="entry name" value="Leuk-A4-hydro_C"/>
    <property type="match status" value="1"/>
</dbReference>
<proteinExistence type="inferred from homology"/>
<dbReference type="Proteomes" id="UP000472263">
    <property type="component" value="Chromosome 9"/>
</dbReference>
<keyword evidence="7" id="KW-0482">Metalloprotease</keyword>
<evidence type="ECO:0000256" key="1">
    <source>
        <dbReference type="ARBA" id="ARBA00001947"/>
    </source>
</evidence>
<comment type="similarity">
    <text evidence="2">Belongs to the peptidase M1 family.</text>
</comment>
<dbReference type="Gene3D" id="1.25.40.320">
    <property type="entry name" value="Peptidase M1, leukotriene A4 hydrolase/aminopeptidase C-terminal domain"/>
    <property type="match status" value="1"/>
</dbReference>
<dbReference type="InterPro" id="IPR016024">
    <property type="entry name" value="ARM-type_fold"/>
</dbReference>
<reference evidence="10" key="1">
    <citation type="submission" date="2019-06" db="EMBL/GenBank/DDBJ databases">
        <authorList>
            <consortium name="Wellcome Sanger Institute Data Sharing"/>
        </authorList>
    </citation>
    <scope>NUCLEOTIDE SEQUENCE [LARGE SCALE GENOMIC DNA]</scope>
</reference>
<dbReference type="RefSeq" id="XP_029915979.1">
    <property type="nucleotide sequence ID" value="XM_030060119.1"/>
</dbReference>
<dbReference type="InterPro" id="IPR042097">
    <property type="entry name" value="Aminopeptidase_N-like_N_sf"/>
</dbReference>
<dbReference type="InterPro" id="IPR014782">
    <property type="entry name" value="Peptidase_M1_dom"/>
</dbReference>
<evidence type="ECO:0000256" key="3">
    <source>
        <dbReference type="ARBA" id="ARBA00022670"/>
    </source>
</evidence>
<dbReference type="InterPro" id="IPR027268">
    <property type="entry name" value="Peptidase_M4/M1_CTD_sf"/>
</dbReference>
<keyword evidence="3" id="KW-0645">Protease</keyword>
<keyword evidence="6" id="KW-0862">Zinc</keyword>
<dbReference type="FunCoup" id="A0A667XQK2">
    <property type="interactions" value="139"/>
</dbReference>
<dbReference type="InParanoid" id="A0A667XQK2"/>
<dbReference type="GO" id="GO:0006508">
    <property type="term" value="P:proteolysis"/>
    <property type="evidence" value="ECO:0007669"/>
    <property type="project" value="UniProtKB-KW"/>
</dbReference>
<dbReference type="InterPro" id="IPR033577">
    <property type="entry name" value="AOPep"/>
</dbReference>
<organism evidence="10 11">
    <name type="scientific">Myripristis murdjan</name>
    <name type="common">pinecone soldierfish</name>
    <dbReference type="NCBI Taxonomy" id="586833"/>
    <lineage>
        <taxon>Eukaryota</taxon>
        <taxon>Metazoa</taxon>
        <taxon>Chordata</taxon>
        <taxon>Craniata</taxon>
        <taxon>Vertebrata</taxon>
        <taxon>Euteleostomi</taxon>
        <taxon>Actinopterygii</taxon>
        <taxon>Neopterygii</taxon>
        <taxon>Teleostei</taxon>
        <taxon>Neoteleostei</taxon>
        <taxon>Acanthomorphata</taxon>
        <taxon>Holocentriformes</taxon>
        <taxon>Holocentridae</taxon>
        <taxon>Myripristis</taxon>
    </lineage>
</organism>
<dbReference type="PANTHER" id="PTHR46627">
    <property type="entry name" value="AMINOPEPTIDASE O"/>
    <property type="match status" value="1"/>
</dbReference>
<dbReference type="OrthoDB" id="79562at2759"/>
<feature type="domain" description="Peptidase M1 leukotriene A4 hydrolase/aminopeptidase C-terminal" evidence="9">
    <location>
        <begin position="790"/>
        <end position="940"/>
    </location>
</feature>
<dbReference type="SUPFAM" id="SSF63737">
    <property type="entry name" value="Leukotriene A4 hydrolase N-terminal domain"/>
    <property type="match status" value="1"/>
</dbReference>
<dbReference type="FunFam" id="3.30.2010.30:FF:000003">
    <property type="entry name" value="aminopeptidase O isoform X1"/>
    <property type="match status" value="1"/>
</dbReference>
<dbReference type="Gene3D" id="3.30.2010.30">
    <property type="match status" value="1"/>
</dbReference>
<dbReference type="Pfam" id="PF01433">
    <property type="entry name" value="Peptidase_M1"/>
    <property type="match status" value="1"/>
</dbReference>
<evidence type="ECO:0000256" key="8">
    <source>
        <dbReference type="SAM" id="MobiDB-lite"/>
    </source>
</evidence>
<sequence length="941" mass="104175">MEPDGDLDPDTDDLPLRANTSHILVRHYVLDLTVDFDRRVIGGSVVLFLEPGPGAAAVPEDGVRAGAEERVCDGDAGKSHAGPGCRFGDVDTMGDGTRNCGKAEVDVAAGASKGNEATTRNQEGLGETVMRSAGNISAGETDRSESQPLFGDRLQTGAEAAAEDARPSHTDASWESTSEGDFTLVLDCCDLTVTKVEELDITSVSAMSSLLEGPPRERPEVGPVSLSAALIQKLLAVPSGQWRHQHRLFRLCSRASRFQDGLSLRFHTDRWSLQVRKKGVATPQEFPRAIRVCYETKPTGGSVRWTKDQDNRVCVYTAGSPINNRALFPCQEPPVAMSTWQATIRAPSECVVLMSGEDQAVPIEDGQTRLLIWDYYVTMPMPASTFTLAVGHWRQATAELPAAVERGMTGRMDCGEAAKPGAGPGAENEAGLVSGPGSSTSEVVKVCTLQTGSKDQTTRSDSAFCYSCLEDEGHCVTDYSGMGDDSISCSHGDYPCRYTERSTWSQRVVPHRVFAPICLLQKAQMGVLSLLPRCLAAAHAILGVHPFPRLDILIVPAGFSSLGMASPHIIFLSQSVLHGGTPGSGESGRSLCGSRLCHEIAHSWFGLAIGARDWTEEWISEGFATYLEDIIWARAQQLSPQQTEEQSNLKALLRWRRLSDELQNSEEELQILRPNMENTGQVSESGSSVVKHALNPDKTFMQVHYLKGYFLLRFLASQVGEQPFIDFFRLFVKKYHGQLILSQDFLRMLLITFPDMARKGLTLSAIYIDWLDRPGIPKWLYERSAVWSQTRLVEEVKAEVVKWILLSQSKRKGRKRKRSEPKVNYKEVTSDQLVMLLELLLEEAELSATVLRILQSIYNLQKQDAEVRHRWCELVVKHGYSQAYADVEHFLVHDQAMGVYLYGELMVREDAEQQALAHRCLSLVQEEMDQSVRRVVEQMVL</sequence>
<dbReference type="Gene3D" id="1.10.390.10">
    <property type="entry name" value="Neutral Protease Domain 2"/>
    <property type="match status" value="1"/>
</dbReference>
<gene>
    <name evidence="10" type="primary">AOPEP</name>
</gene>
<dbReference type="Pfam" id="PF09127">
    <property type="entry name" value="Leuk-A4-hydro_C"/>
    <property type="match status" value="1"/>
</dbReference>
<evidence type="ECO:0000256" key="5">
    <source>
        <dbReference type="ARBA" id="ARBA00022801"/>
    </source>
</evidence>
<protein>
    <submittedName>
        <fullName evidence="10">Aminopeptidase O (putative)</fullName>
    </submittedName>
</protein>
<evidence type="ECO:0000256" key="2">
    <source>
        <dbReference type="ARBA" id="ARBA00010136"/>
    </source>
</evidence>
<dbReference type="GO" id="GO:0008270">
    <property type="term" value="F:zinc ion binding"/>
    <property type="evidence" value="ECO:0007669"/>
    <property type="project" value="InterPro"/>
</dbReference>
<evidence type="ECO:0000313" key="10">
    <source>
        <dbReference type="Ensembl" id="ENSMMDP00005011436.1"/>
    </source>
</evidence>
<dbReference type="Ensembl" id="ENSMMDT00005011781.1">
    <property type="protein sequence ID" value="ENSMMDP00005011436.1"/>
    <property type="gene ID" value="ENSMMDG00005006149.1"/>
</dbReference>
<keyword evidence="11" id="KW-1185">Reference proteome</keyword>
<dbReference type="FunFam" id="1.25.40.320:FF:000003">
    <property type="entry name" value="Aminopeptidase O isoform 1"/>
    <property type="match status" value="1"/>
</dbReference>
<reference evidence="10" key="3">
    <citation type="submission" date="2025-09" db="UniProtKB">
        <authorList>
            <consortium name="Ensembl"/>
        </authorList>
    </citation>
    <scope>IDENTIFICATION</scope>
</reference>
<feature type="compositionally biased region" description="Low complexity" evidence="8">
    <location>
        <begin position="417"/>
        <end position="431"/>
    </location>
</feature>
<evidence type="ECO:0000256" key="6">
    <source>
        <dbReference type="ARBA" id="ARBA00022833"/>
    </source>
</evidence>
<evidence type="ECO:0000256" key="4">
    <source>
        <dbReference type="ARBA" id="ARBA00022723"/>
    </source>
</evidence>
<feature type="region of interest" description="Disordered" evidence="8">
    <location>
        <begin position="157"/>
        <end position="176"/>
    </location>
</feature>
<keyword evidence="5" id="KW-0378">Hydrolase</keyword>
<dbReference type="GeneID" id="115365227"/>
<dbReference type="FunFam" id="1.10.390.10:FF:000014">
    <property type="entry name" value="aminopeptidase O isoform X1"/>
    <property type="match status" value="1"/>
</dbReference>
<dbReference type="PANTHER" id="PTHR46627:SF1">
    <property type="entry name" value="AMINOPEPTIDASE O"/>
    <property type="match status" value="1"/>
</dbReference>